<evidence type="ECO:0008006" key="3">
    <source>
        <dbReference type="Google" id="ProtNLM"/>
    </source>
</evidence>
<sequence>MKLYKYIVANPSQSKHIRHVHFTFDNAVLPLIVTELLPIVITPNIRKLTGSVKSDIFFTTLFSIIDKAPLDKLTTLPIYNGYNSGLNLERILKLKSSTVSLKITLYNFSSGTLWNFVRQLDQFPKLTTLNIKGYVRNFIELETALKRCSHLVTLTIYDFEFKELPKKGMQIRDFGVWLKCNVKKELSLKTLKVESTCCPEFVEYLTYKYPNITSLSFDGKLWHPDGSIAINNGNLDRVLNAVATIPSKHFNFIIPSQTRMKDAFRFCKSRLEDIQYSLKEYQGKDELVITLEENQ</sequence>
<dbReference type="VEuPathDB" id="FungiDB:HMPREF1544_09939"/>
<dbReference type="OrthoDB" id="2220528at2759"/>
<dbReference type="InParanoid" id="S2JL77"/>
<evidence type="ECO:0000313" key="1">
    <source>
        <dbReference type="EMBL" id="EPB83293.1"/>
    </source>
</evidence>
<dbReference type="Gene3D" id="3.80.10.10">
    <property type="entry name" value="Ribonuclease Inhibitor"/>
    <property type="match status" value="1"/>
</dbReference>
<protein>
    <recommendedName>
        <fullName evidence="3">F-box domain-containing protein</fullName>
    </recommendedName>
</protein>
<proteinExistence type="predicted"/>
<dbReference type="Proteomes" id="UP000014254">
    <property type="component" value="Unassembled WGS sequence"/>
</dbReference>
<organism evidence="1 2">
    <name type="scientific">Mucor circinelloides f. circinelloides (strain 1006PhL)</name>
    <name type="common">Mucormycosis agent</name>
    <name type="synonym">Calyptromyces circinelloides</name>
    <dbReference type="NCBI Taxonomy" id="1220926"/>
    <lineage>
        <taxon>Eukaryota</taxon>
        <taxon>Fungi</taxon>
        <taxon>Fungi incertae sedis</taxon>
        <taxon>Mucoromycota</taxon>
        <taxon>Mucoromycotina</taxon>
        <taxon>Mucoromycetes</taxon>
        <taxon>Mucorales</taxon>
        <taxon>Mucorineae</taxon>
        <taxon>Mucoraceae</taxon>
        <taxon>Mucor</taxon>
    </lineage>
</organism>
<name>S2JL77_MUCC1</name>
<gene>
    <name evidence="1" type="ORF">HMPREF1544_09939</name>
</gene>
<evidence type="ECO:0000313" key="2">
    <source>
        <dbReference type="Proteomes" id="UP000014254"/>
    </source>
</evidence>
<dbReference type="EMBL" id="KE124076">
    <property type="protein sequence ID" value="EPB83293.1"/>
    <property type="molecule type" value="Genomic_DNA"/>
</dbReference>
<keyword evidence="2" id="KW-1185">Reference proteome</keyword>
<dbReference type="InterPro" id="IPR032675">
    <property type="entry name" value="LRR_dom_sf"/>
</dbReference>
<dbReference type="AlphaFoldDB" id="S2JL77"/>
<dbReference type="OMA" id="LWNFVRQ"/>
<dbReference type="SUPFAM" id="SSF52047">
    <property type="entry name" value="RNI-like"/>
    <property type="match status" value="1"/>
</dbReference>
<reference evidence="2" key="1">
    <citation type="submission" date="2013-05" db="EMBL/GenBank/DDBJ databases">
        <title>The Genome sequence of Mucor circinelloides f. circinelloides 1006PhL.</title>
        <authorList>
            <consortium name="The Broad Institute Genomics Platform"/>
            <person name="Cuomo C."/>
            <person name="Earl A."/>
            <person name="Findley K."/>
            <person name="Lee S.C."/>
            <person name="Walker B."/>
            <person name="Young S."/>
            <person name="Zeng Q."/>
            <person name="Gargeya S."/>
            <person name="Fitzgerald M."/>
            <person name="Haas B."/>
            <person name="Abouelleil A."/>
            <person name="Allen A.W."/>
            <person name="Alvarado L."/>
            <person name="Arachchi H.M."/>
            <person name="Berlin A.M."/>
            <person name="Chapman S.B."/>
            <person name="Gainer-Dewar J."/>
            <person name="Goldberg J."/>
            <person name="Griggs A."/>
            <person name="Gujja S."/>
            <person name="Hansen M."/>
            <person name="Howarth C."/>
            <person name="Imamovic A."/>
            <person name="Ireland A."/>
            <person name="Larimer J."/>
            <person name="McCowan C."/>
            <person name="Murphy C."/>
            <person name="Pearson M."/>
            <person name="Poon T.W."/>
            <person name="Priest M."/>
            <person name="Roberts A."/>
            <person name="Saif S."/>
            <person name="Shea T."/>
            <person name="Sisk P."/>
            <person name="Sykes S."/>
            <person name="Wortman J."/>
            <person name="Nusbaum C."/>
            <person name="Birren B."/>
        </authorList>
    </citation>
    <scope>NUCLEOTIDE SEQUENCE [LARGE SCALE GENOMIC DNA]</scope>
    <source>
        <strain evidence="2">1006PhL</strain>
    </source>
</reference>
<accession>S2JL77</accession>